<evidence type="ECO:0000313" key="4">
    <source>
        <dbReference type="Proteomes" id="UP000265631"/>
    </source>
</evidence>
<evidence type="ECO:0000259" key="2">
    <source>
        <dbReference type="Pfam" id="PF06985"/>
    </source>
</evidence>
<dbReference type="EMBL" id="PXXK01000040">
    <property type="protein sequence ID" value="RFN53608.1"/>
    <property type="molecule type" value="Genomic_DNA"/>
</dbReference>
<dbReference type="Proteomes" id="UP000265631">
    <property type="component" value="Unassembled WGS sequence"/>
</dbReference>
<feature type="domain" description="Heterokaryon incompatibility" evidence="2">
    <location>
        <begin position="176"/>
        <end position="276"/>
    </location>
</feature>
<dbReference type="PANTHER" id="PTHR24148">
    <property type="entry name" value="ANKYRIN REPEAT DOMAIN-CONTAINING PROTEIN 39 HOMOLOG-RELATED"/>
    <property type="match status" value="1"/>
</dbReference>
<accession>A0A395N0E2</accession>
<reference evidence="3 4" key="1">
    <citation type="journal article" date="2018" name="PLoS Pathog.">
        <title>Evolution of structural diversity of trichothecenes, a family of toxins produced by plant pathogenic and entomopathogenic fungi.</title>
        <authorList>
            <person name="Proctor R.H."/>
            <person name="McCormick S.P."/>
            <person name="Kim H.S."/>
            <person name="Cardoza R.E."/>
            <person name="Stanley A.M."/>
            <person name="Lindo L."/>
            <person name="Kelly A."/>
            <person name="Brown D.W."/>
            <person name="Lee T."/>
            <person name="Vaughan M.M."/>
            <person name="Alexander N.J."/>
            <person name="Busman M."/>
            <person name="Gutierrez S."/>
        </authorList>
    </citation>
    <scope>NUCLEOTIDE SEQUENCE [LARGE SCALE GENOMIC DNA]</scope>
    <source>
        <strain evidence="3 4">NRRL 13405</strain>
    </source>
</reference>
<proteinExistence type="predicted"/>
<gene>
    <name evidence="3" type="ORF">FIE12Z_2125</name>
</gene>
<dbReference type="Pfam" id="PF06985">
    <property type="entry name" value="HET"/>
    <property type="match status" value="1"/>
</dbReference>
<name>A0A395N0E2_9HYPO</name>
<organism evidence="3 4">
    <name type="scientific">Fusarium flagelliforme</name>
    <dbReference type="NCBI Taxonomy" id="2675880"/>
    <lineage>
        <taxon>Eukaryota</taxon>
        <taxon>Fungi</taxon>
        <taxon>Dikarya</taxon>
        <taxon>Ascomycota</taxon>
        <taxon>Pezizomycotina</taxon>
        <taxon>Sordariomycetes</taxon>
        <taxon>Hypocreomycetidae</taxon>
        <taxon>Hypocreales</taxon>
        <taxon>Nectriaceae</taxon>
        <taxon>Fusarium</taxon>
        <taxon>Fusarium incarnatum-equiseti species complex</taxon>
    </lineage>
</organism>
<evidence type="ECO:0000313" key="3">
    <source>
        <dbReference type="EMBL" id="RFN53608.1"/>
    </source>
</evidence>
<keyword evidence="4" id="KW-1185">Reference proteome</keyword>
<feature type="region of interest" description="Disordered" evidence="1">
    <location>
        <begin position="97"/>
        <end position="118"/>
    </location>
</feature>
<comment type="caution">
    <text evidence="3">The sequence shown here is derived from an EMBL/GenBank/DDBJ whole genome shotgun (WGS) entry which is preliminary data.</text>
</comment>
<dbReference type="InterPro" id="IPR010730">
    <property type="entry name" value="HET"/>
</dbReference>
<dbReference type="PANTHER" id="PTHR24148:SF81">
    <property type="entry name" value="HETEROKARYON INCOMPATIBILITY DOMAIN-CONTAINING PROTEIN"/>
    <property type="match status" value="1"/>
</dbReference>
<dbReference type="InterPro" id="IPR052895">
    <property type="entry name" value="HetReg/Transcr_Mod"/>
</dbReference>
<sequence length="1144" mass="133120">MHNWHSSQCRKPDVVFYEGLGLPTCMDCGEMAPPHEVDRDHQDELKIPSGPRRTAMHLKWPPTMPFTNKAYYNDRDGSLQSALNTYLDKLPCQNGADQETPCSLSQATSQRQESIQNKPTYTQLHGSKIRVLRLSKGRFESPIHGCLEVIDVESQELDSETPSTLLVDEDSNSTAYEAVSYTWATSSGNRQKDHVIFISKSWNMLPITENCFDALKNCRLEDRDRYLWIDSICINQSNISERTHQVSMMRKIYSAASCVLIYLSVDRTNNSSRTVDDPEILCLNPYFSRIWVVQEIGSAKKALVLYDRQSMSWGFFHANLQRLMTKRWIRHFGRPRQIDDMGSFLALLEDTWDCHATDPRDKVFALLGLWKASLEPDYTLSPQAIYTGLAASFVTDEDTKLAGRVLDMASQGHSMPDLPSWVPDWSVKSQQLYQRTWSKASMYAWYEPSGSQAKRQMFRVHGATGGLCAVAAAIDVLAPYLSKGFRVTSDGMSTSIVGQIQISMPLHVTSRCEPTDYIFSTYKYGFFMILRKKGDTHVYMYIGLCQYKSVATPETTLVDSIKYLHDWAWLLNRQRTWSWSWSKLGSWEHLHKCWLALREQQKLERRVSFRRLIYKAYFLEKMRSLAEALRSHLGSGDGESTQVSELFRRKWKKAYRDWFEVDGLQVSIQQKFRSNLRGLLRGWKNLEPTQQSLESTVLDSSMWLPVTSHWFDWTEHHDRDHLYSHYLPLAACISKQIPLPPLNLVDTPESRIPILLDCNIETGLRQLQRVAQEYLLTAPESVQKSRPYPLEAFYNHNFRTQYFDAFLRWLSKPCSPGIAYLRSSTNLNSLLIWETKFEVQQQIDVVHRRLDANFDKHLDSWSKSSEDKNSLTGFFNLIYQEQFELLWIYAFYDAESTKQAVEEFPLLNIGAQFARLFWWRFDRSIHKAYQLLEGKLPPDDQIEQEWDECLKWLAQRNSRNHVTDFPLYEPKFRPKPRDDADFPSSHRVYDFFSKLNYHGWFISTPLPGIPPEDLEKVESEPTSHSKASFAEKRLSHIVHSEIERRRIPEKVFSFLFSDTQSGQELPDLDYEKFQATLENGQPPFLDFKLAERWRQEAKSWNAVDAYVSDSEWHMTSLKLKLLGGWGAKTEEKNNWDIYKEIVVI</sequence>
<evidence type="ECO:0000256" key="1">
    <source>
        <dbReference type="SAM" id="MobiDB-lite"/>
    </source>
</evidence>
<protein>
    <submittedName>
        <fullName evidence="3">Heterokaryon incompatibility protein het-6</fullName>
    </submittedName>
</protein>
<dbReference type="AlphaFoldDB" id="A0A395N0E2"/>
<dbReference type="STRING" id="2594813.A0A395N0E2"/>
<dbReference type="OrthoDB" id="2157530at2759"/>